<dbReference type="EMBL" id="BOMN01000149">
    <property type="protein sequence ID" value="GIE26710.1"/>
    <property type="molecule type" value="Genomic_DNA"/>
</dbReference>
<protein>
    <recommendedName>
        <fullName evidence="3">MazG-like nucleotide pyrophosphohydrolase family protein</fullName>
    </recommendedName>
</protein>
<name>A0ABQ4A779_9ACTN</name>
<sequence>MLVVRYPDLPTKQARLESAGLSGALERLTVGKDKDCSDEAALAELREITTDRHVVGHVLGSFVVQLERNFGYDWTRAVRLLRELGADEDQAARVAAWQRERYARNGGLLP</sequence>
<evidence type="ECO:0008006" key="3">
    <source>
        <dbReference type="Google" id="ProtNLM"/>
    </source>
</evidence>
<accession>A0ABQ4A779</accession>
<comment type="caution">
    <text evidence="1">The sequence shown here is derived from an EMBL/GenBank/DDBJ whole genome shotgun (WGS) entry which is preliminary data.</text>
</comment>
<reference evidence="1 2" key="1">
    <citation type="submission" date="2021-01" db="EMBL/GenBank/DDBJ databases">
        <title>Whole genome shotgun sequence of Actinoplanes humidus NBRC 14915.</title>
        <authorList>
            <person name="Komaki H."/>
            <person name="Tamura T."/>
        </authorList>
    </citation>
    <scope>NUCLEOTIDE SEQUENCE [LARGE SCALE GENOMIC DNA]</scope>
    <source>
        <strain evidence="1 2">NBRC 14915</strain>
    </source>
</reference>
<evidence type="ECO:0000313" key="1">
    <source>
        <dbReference type="EMBL" id="GIE26710.1"/>
    </source>
</evidence>
<proteinExistence type="predicted"/>
<evidence type="ECO:0000313" key="2">
    <source>
        <dbReference type="Proteomes" id="UP000603200"/>
    </source>
</evidence>
<organism evidence="1 2">
    <name type="scientific">Winogradskya humida</name>
    <dbReference type="NCBI Taxonomy" id="113566"/>
    <lineage>
        <taxon>Bacteria</taxon>
        <taxon>Bacillati</taxon>
        <taxon>Actinomycetota</taxon>
        <taxon>Actinomycetes</taxon>
        <taxon>Micromonosporales</taxon>
        <taxon>Micromonosporaceae</taxon>
        <taxon>Winogradskya</taxon>
    </lineage>
</organism>
<keyword evidence="2" id="KW-1185">Reference proteome</keyword>
<dbReference type="Proteomes" id="UP000603200">
    <property type="component" value="Unassembled WGS sequence"/>
</dbReference>
<gene>
    <name evidence="1" type="ORF">Ahu01nite_098120</name>
</gene>